<dbReference type="AlphaFoldDB" id="A0A4R3VDX7"/>
<sequence>MPLPLPQTGRTPLHTRTIRAQSYARDDGQWDIDVQLVDVKAYDFTRTNGTEHKAGEPVHDMLLRITFNDEFIITDAVAAYDAAPYGADCTAIATDYGALVGMNLLRGFRQAVKARFGRTAGCTHMSELSGVLPTVAVQTMAKERRRKVVSAPQERPFQLEGCHALRLDGPVVREYYPKWYAGPGQAAEHK</sequence>
<evidence type="ECO:0000313" key="1">
    <source>
        <dbReference type="EMBL" id="TCV01884.1"/>
    </source>
</evidence>
<comment type="caution">
    <text evidence="1">The sequence shown here is derived from an EMBL/GenBank/DDBJ whole genome shotgun (WGS) entry which is preliminary data.</text>
</comment>
<proteinExistence type="predicted"/>
<accession>A0A4R3VDX7</accession>
<gene>
    <name evidence="1" type="ORF">EV686_102599</name>
</gene>
<keyword evidence="2" id="KW-1185">Reference proteome</keyword>
<protein>
    <submittedName>
        <fullName evidence="1">DUF2889 family protein</fullName>
    </submittedName>
</protein>
<dbReference type="OrthoDB" id="6862397at2"/>
<dbReference type="Proteomes" id="UP000294692">
    <property type="component" value="Unassembled WGS sequence"/>
</dbReference>
<dbReference type="RefSeq" id="WP_132474756.1">
    <property type="nucleotide sequence ID" value="NZ_JBHRVM010000001.1"/>
</dbReference>
<evidence type="ECO:0000313" key="2">
    <source>
        <dbReference type="Proteomes" id="UP000294692"/>
    </source>
</evidence>
<reference evidence="1 2" key="1">
    <citation type="submission" date="2019-03" db="EMBL/GenBank/DDBJ databases">
        <title>Genomic Encyclopedia of Type Strains, Phase IV (KMG-IV): sequencing the most valuable type-strain genomes for metagenomic binning, comparative biology and taxonomic classification.</title>
        <authorList>
            <person name="Goeker M."/>
        </authorList>
    </citation>
    <scope>NUCLEOTIDE SEQUENCE [LARGE SCALE GENOMIC DNA]</scope>
    <source>
        <strain evidence="1 2">DSM 100048</strain>
    </source>
</reference>
<dbReference type="Pfam" id="PF11136">
    <property type="entry name" value="DUF2889"/>
    <property type="match status" value="1"/>
</dbReference>
<dbReference type="EMBL" id="SMBX01000002">
    <property type="protein sequence ID" value="TCV01884.1"/>
    <property type="molecule type" value="Genomic_DNA"/>
</dbReference>
<name>A0A4R3VDX7_9BURK</name>
<organism evidence="1 2">
    <name type="scientific">Paracandidimonas soli</name>
    <dbReference type="NCBI Taxonomy" id="1917182"/>
    <lineage>
        <taxon>Bacteria</taxon>
        <taxon>Pseudomonadati</taxon>
        <taxon>Pseudomonadota</taxon>
        <taxon>Betaproteobacteria</taxon>
        <taxon>Burkholderiales</taxon>
        <taxon>Alcaligenaceae</taxon>
        <taxon>Paracandidimonas</taxon>
    </lineage>
</organism>
<dbReference type="InterPro" id="IPR021312">
    <property type="entry name" value="DUF2889"/>
</dbReference>